<dbReference type="GO" id="GO:0004493">
    <property type="term" value="F:methylmalonyl-CoA epimerase activity"/>
    <property type="evidence" value="ECO:0007669"/>
    <property type="project" value="TreeGrafter"/>
</dbReference>
<dbReference type="GO" id="GO:0046491">
    <property type="term" value="P:L-methylmalonyl-CoA metabolic process"/>
    <property type="evidence" value="ECO:0007669"/>
    <property type="project" value="TreeGrafter"/>
</dbReference>
<feature type="domain" description="VOC" evidence="2">
    <location>
        <begin position="160"/>
        <end position="280"/>
    </location>
</feature>
<keyword evidence="1" id="KW-0479">Metal-binding</keyword>
<dbReference type="Pfam" id="PF13669">
    <property type="entry name" value="Glyoxalase_4"/>
    <property type="match status" value="1"/>
</dbReference>
<dbReference type="EMBL" id="JADHOK010000071">
    <property type="protein sequence ID" value="MBL6762096.1"/>
    <property type="molecule type" value="Genomic_DNA"/>
</dbReference>
<dbReference type="AlphaFoldDB" id="A0A937HNT8"/>
<evidence type="ECO:0000256" key="1">
    <source>
        <dbReference type="ARBA" id="ARBA00022723"/>
    </source>
</evidence>
<name>A0A937HNT8_9PROT</name>
<evidence type="ECO:0000313" key="3">
    <source>
        <dbReference type="EMBL" id="MBL6762096.1"/>
    </source>
</evidence>
<comment type="caution">
    <text evidence="3">The sequence shown here is derived from an EMBL/GenBank/DDBJ whole genome shotgun (WGS) entry which is preliminary data.</text>
</comment>
<evidence type="ECO:0000259" key="2">
    <source>
        <dbReference type="PROSITE" id="PS51819"/>
    </source>
</evidence>
<reference evidence="3" key="1">
    <citation type="submission" date="2020-10" db="EMBL/GenBank/DDBJ databases">
        <title>Microbiome of the Black Sea water column analyzed by genome centric metagenomics.</title>
        <authorList>
            <person name="Cabello-Yeves P.J."/>
            <person name="Callieri C."/>
            <person name="Picazo A."/>
            <person name="Mehrshad M."/>
            <person name="Haro-Moreno J.M."/>
            <person name="Roda-Garcia J."/>
            <person name="Dzembekova N."/>
            <person name="Slabakova V."/>
            <person name="Slabakova N."/>
            <person name="Moncheva S."/>
            <person name="Rodriguez-Valera F."/>
        </authorList>
    </citation>
    <scope>NUCLEOTIDE SEQUENCE</scope>
    <source>
        <strain evidence="3">BS307-5m-G5</strain>
    </source>
</reference>
<proteinExistence type="predicted"/>
<evidence type="ECO:0000313" key="4">
    <source>
        <dbReference type="Proteomes" id="UP000785783"/>
    </source>
</evidence>
<organism evidence="3 4">
    <name type="scientific">PS1 clade bacterium</name>
    <dbReference type="NCBI Taxonomy" id="2175152"/>
    <lineage>
        <taxon>Bacteria</taxon>
        <taxon>Pseudomonadati</taxon>
        <taxon>Pseudomonadota</taxon>
        <taxon>Alphaproteobacteria</taxon>
        <taxon>PS1 clade</taxon>
    </lineage>
</organism>
<gene>
    <name evidence="3" type="ORF">ISQ19_05300</name>
</gene>
<sequence>MAVVDHIIIAVEDLEQASADYALMLGRAPSWRGTHPDYGSANTLFRLDNCYLELLAANGDGWAGDMVRGVLEARGQSLCALVFGTDDSDAFLKNARANGLEASEPAAGHGVDDASGETRTWQNMHWDSAAARGIFSFCVRHDDPAALPMAAVTGDGTLTAVDHVVVQTNSAAAAKKFYGDQLGIRLALEQDVPDWGGTQLFFRTNSMSIEVIASDKTGDEDRLWGLALKTDDIVATQKRLTEAGITVSEVRDGRKPGTKVCTAKSHVLDVPTLLIEHPKD</sequence>
<dbReference type="InterPro" id="IPR051785">
    <property type="entry name" value="MMCE/EMCE_epimerase"/>
</dbReference>
<dbReference type="InterPro" id="IPR029068">
    <property type="entry name" value="Glyas_Bleomycin-R_OHBP_Dase"/>
</dbReference>
<dbReference type="GO" id="GO:0046872">
    <property type="term" value="F:metal ion binding"/>
    <property type="evidence" value="ECO:0007669"/>
    <property type="project" value="UniProtKB-KW"/>
</dbReference>
<dbReference type="InterPro" id="IPR025870">
    <property type="entry name" value="Glyoxalase-like_dom"/>
</dbReference>
<dbReference type="Gene3D" id="3.10.180.10">
    <property type="entry name" value="2,3-Dihydroxybiphenyl 1,2-Dioxygenase, domain 1"/>
    <property type="match status" value="2"/>
</dbReference>
<dbReference type="PANTHER" id="PTHR43048:SF3">
    <property type="entry name" value="METHYLMALONYL-COA EPIMERASE, MITOCHONDRIAL"/>
    <property type="match status" value="1"/>
</dbReference>
<dbReference type="SUPFAM" id="SSF54593">
    <property type="entry name" value="Glyoxalase/Bleomycin resistance protein/Dihydroxybiphenyl dioxygenase"/>
    <property type="match status" value="1"/>
</dbReference>
<dbReference type="Pfam" id="PF13468">
    <property type="entry name" value="Glyoxalase_3"/>
    <property type="match status" value="1"/>
</dbReference>
<feature type="domain" description="VOC" evidence="2">
    <location>
        <begin position="3"/>
        <end position="154"/>
    </location>
</feature>
<dbReference type="PROSITE" id="PS51819">
    <property type="entry name" value="VOC"/>
    <property type="match status" value="2"/>
</dbReference>
<accession>A0A937HNT8</accession>
<dbReference type="InterPro" id="IPR037523">
    <property type="entry name" value="VOC_core"/>
</dbReference>
<dbReference type="Proteomes" id="UP000785783">
    <property type="component" value="Unassembled WGS sequence"/>
</dbReference>
<dbReference type="PANTHER" id="PTHR43048">
    <property type="entry name" value="METHYLMALONYL-COA EPIMERASE"/>
    <property type="match status" value="1"/>
</dbReference>
<protein>
    <submittedName>
        <fullName evidence="3">VOC family protein</fullName>
    </submittedName>
</protein>